<accession>A0ABT7ERR7</accession>
<comment type="caution">
    <text evidence="2">The sequence shown here is derived from an EMBL/GenBank/DDBJ whole genome shotgun (WGS) entry which is preliminary data.</text>
</comment>
<dbReference type="RefSeq" id="WP_284138464.1">
    <property type="nucleotide sequence ID" value="NZ_JASJUT010000012.1"/>
</dbReference>
<proteinExistence type="predicted"/>
<evidence type="ECO:0000313" key="3">
    <source>
        <dbReference type="Proteomes" id="UP001231915"/>
    </source>
</evidence>
<evidence type="ECO:0000256" key="1">
    <source>
        <dbReference type="SAM" id="SignalP"/>
    </source>
</evidence>
<dbReference type="EMBL" id="JASJUT010000012">
    <property type="protein sequence ID" value="MDK2597744.1"/>
    <property type="molecule type" value="Genomic_DNA"/>
</dbReference>
<dbReference type="Proteomes" id="UP001231915">
    <property type="component" value="Unassembled WGS sequence"/>
</dbReference>
<keyword evidence="3" id="KW-1185">Reference proteome</keyword>
<organism evidence="2 3">
    <name type="scientific">Pseudoalteromonas obscura</name>
    <dbReference type="NCBI Taxonomy" id="3048491"/>
    <lineage>
        <taxon>Bacteria</taxon>
        <taxon>Pseudomonadati</taxon>
        <taxon>Pseudomonadota</taxon>
        <taxon>Gammaproteobacteria</taxon>
        <taxon>Alteromonadales</taxon>
        <taxon>Pseudoalteromonadaceae</taxon>
        <taxon>Pseudoalteromonas</taxon>
    </lineage>
</organism>
<feature type="chain" id="PRO_5046037322" evidence="1">
    <location>
        <begin position="21"/>
        <end position="204"/>
    </location>
</feature>
<sequence>MAKKLLSALLLGVSAVPTYAESADALPEAFELMYKCGDSEFRENLESHYTVFESIEGVKAFLKLKLPSWAFSMFNQVAQQAYEQHLKQEVSLESIESARVYFFDTLRVALVDRAKQKGLKVGDCEMEIADIIDELNRNKAYLLYNNSFHNFFMQANIPLAARGNDGVTFLLVLMAMPQASLVPGICKTYRQQGARGTAQFSYCN</sequence>
<name>A0ABT7ERR7_9GAMM</name>
<gene>
    <name evidence="2" type="ORF">QNM18_22030</name>
</gene>
<feature type="signal peptide" evidence="1">
    <location>
        <begin position="1"/>
        <end position="20"/>
    </location>
</feature>
<reference evidence="2 3" key="1">
    <citation type="submission" date="2023-05" db="EMBL/GenBank/DDBJ databases">
        <title>Pseudoalteromonas ardens sp. nov., Pseudoalteromonas obscura sp. nov., and Pseudoalteromonas umbrosa sp. nov., isolated from the coral Montipora capitata.</title>
        <authorList>
            <person name="Thomas E.M."/>
            <person name="Smith E.M."/>
            <person name="Papke E."/>
            <person name="Shlafstein M.D."/>
            <person name="Oline D.K."/>
            <person name="Videau P."/>
            <person name="Saw J.H."/>
            <person name="Strangman W.K."/>
            <person name="Ushijima B."/>
        </authorList>
    </citation>
    <scope>NUCLEOTIDE SEQUENCE [LARGE SCALE GENOMIC DNA]</scope>
    <source>
        <strain evidence="2 3">P94</strain>
    </source>
</reference>
<evidence type="ECO:0000313" key="2">
    <source>
        <dbReference type="EMBL" id="MDK2597744.1"/>
    </source>
</evidence>
<protein>
    <submittedName>
        <fullName evidence="2">Uncharacterized protein</fullName>
    </submittedName>
</protein>
<keyword evidence="1" id="KW-0732">Signal</keyword>